<dbReference type="InterPro" id="IPR044837">
    <property type="entry name" value="REM16-like"/>
</dbReference>
<evidence type="ECO:0000256" key="3">
    <source>
        <dbReference type="ARBA" id="ARBA00023125"/>
    </source>
</evidence>
<evidence type="ECO:0000256" key="2">
    <source>
        <dbReference type="ARBA" id="ARBA00023015"/>
    </source>
</evidence>
<evidence type="ECO:0000313" key="9">
    <source>
        <dbReference type="Proteomes" id="UP001396334"/>
    </source>
</evidence>
<keyword evidence="9" id="KW-1185">Reference proteome</keyword>
<evidence type="ECO:0000313" key="8">
    <source>
        <dbReference type="EMBL" id="KAK9012422.1"/>
    </source>
</evidence>
<feature type="compositionally biased region" description="Polar residues" evidence="6">
    <location>
        <begin position="143"/>
        <end position="155"/>
    </location>
</feature>
<sequence>MQKIPVKFVRKYGSGISSPVFLKVPSGALWEVELTKSGSEVFLQRGWSDFVQHYSLDLEDFVVFRYEGHSLFNVIIFDKGGSEIEYIHAENHTLNAQSQGTQAKQEEDDDDISVEILDATPPVEKRRGISPSPCPRPSKKARISSSTNRTKSNAKFSRRSALSWISDGGANASPEHGCGSMWRTMRSKQKDKACQIASNFKSQNPFFTRVMQPSFLTDKYRMGLPNIFARKYLTEKRCKIHCVVDGKTWTMEYNNTSKRFVPRICNGWKDFSVDNELVLGDVCVFKLVNVTEITFNVFIFRGEVAESGDFPSSSVSLNCRDWNRANPLNSMETLGTDYASKNKGAISSIDDCKVAVVESPLPRDNFKQVRHQNPGGSHSQYTQGASSVDGVFEASSNYLPKDSDFKIVMRPCYLTHGGLKFPVAFAKRYCKGETKLISLEIAERRWAVKLKSYGLRCCLTSGWTQFARVNCLQKDDILVFHLIDSNDLVFRVSIIKHVDEVKDIT</sequence>
<dbReference type="SMART" id="SM01019">
    <property type="entry name" value="B3"/>
    <property type="match status" value="3"/>
</dbReference>
<dbReference type="Gene3D" id="2.40.330.10">
    <property type="entry name" value="DNA-binding pseudobarrel domain"/>
    <property type="match status" value="3"/>
</dbReference>
<dbReference type="PROSITE" id="PS50863">
    <property type="entry name" value="B3"/>
    <property type="match status" value="3"/>
</dbReference>
<dbReference type="InterPro" id="IPR003340">
    <property type="entry name" value="B3_DNA-bd"/>
</dbReference>
<name>A0ABR2RHP3_9ROSI</name>
<gene>
    <name evidence="8" type="ORF">V6N11_040477</name>
</gene>
<evidence type="ECO:0000256" key="5">
    <source>
        <dbReference type="ARBA" id="ARBA00023242"/>
    </source>
</evidence>
<dbReference type="EMBL" id="JBBPBN010000022">
    <property type="protein sequence ID" value="KAK9012422.1"/>
    <property type="molecule type" value="Genomic_DNA"/>
</dbReference>
<evidence type="ECO:0000259" key="7">
    <source>
        <dbReference type="PROSITE" id="PS50863"/>
    </source>
</evidence>
<organism evidence="8 9">
    <name type="scientific">Hibiscus sabdariffa</name>
    <name type="common">roselle</name>
    <dbReference type="NCBI Taxonomy" id="183260"/>
    <lineage>
        <taxon>Eukaryota</taxon>
        <taxon>Viridiplantae</taxon>
        <taxon>Streptophyta</taxon>
        <taxon>Embryophyta</taxon>
        <taxon>Tracheophyta</taxon>
        <taxon>Spermatophyta</taxon>
        <taxon>Magnoliopsida</taxon>
        <taxon>eudicotyledons</taxon>
        <taxon>Gunneridae</taxon>
        <taxon>Pentapetalae</taxon>
        <taxon>rosids</taxon>
        <taxon>malvids</taxon>
        <taxon>Malvales</taxon>
        <taxon>Malvaceae</taxon>
        <taxon>Malvoideae</taxon>
        <taxon>Hibiscus</taxon>
    </lineage>
</organism>
<evidence type="ECO:0000256" key="6">
    <source>
        <dbReference type="SAM" id="MobiDB-lite"/>
    </source>
</evidence>
<dbReference type="Proteomes" id="UP001396334">
    <property type="component" value="Unassembled WGS sequence"/>
</dbReference>
<comment type="caution">
    <text evidence="8">The sequence shown here is derived from an EMBL/GenBank/DDBJ whole genome shotgun (WGS) entry which is preliminary data.</text>
</comment>
<dbReference type="Pfam" id="PF02362">
    <property type="entry name" value="B3"/>
    <property type="match status" value="3"/>
</dbReference>
<keyword evidence="5" id="KW-0539">Nucleus</keyword>
<comment type="subcellular location">
    <subcellularLocation>
        <location evidence="1">Nucleus</location>
    </subcellularLocation>
</comment>
<feature type="domain" description="TF-B3" evidence="7">
    <location>
        <begin position="1"/>
        <end position="80"/>
    </location>
</feature>
<proteinExistence type="predicted"/>
<evidence type="ECO:0000256" key="4">
    <source>
        <dbReference type="ARBA" id="ARBA00023163"/>
    </source>
</evidence>
<feature type="region of interest" description="Disordered" evidence="6">
    <location>
        <begin position="118"/>
        <end position="156"/>
    </location>
</feature>
<feature type="domain" description="TF-B3" evidence="7">
    <location>
        <begin position="207"/>
        <end position="303"/>
    </location>
</feature>
<feature type="domain" description="TF-B3" evidence="7">
    <location>
        <begin position="404"/>
        <end position="498"/>
    </location>
</feature>
<dbReference type="SUPFAM" id="SSF101936">
    <property type="entry name" value="DNA-binding pseudobarrel domain"/>
    <property type="match status" value="3"/>
</dbReference>
<dbReference type="PANTHER" id="PTHR31391">
    <property type="entry name" value="B3 DOMAIN-CONTAINING PROTEIN OS11G0197600-RELATED"/>
    <property type="match status" value="1"/>
</dbReference>
<protein>
    <recommendedName>
        <fullName evidence="7">TF-B3 domain-containing protein</fullName>
    </recommendedName>
</protein>
<reference evidence="8 9" key="1">
    <citation type="journal article" date="2024" name="G3 (Bethesda)">
        <title>Genome assembly of Hibiscus sabdariffa L. provides insights into metabolisms of medicinal natural products.</title>
        <authorList>
            <person name="Kim T."/>
        </authorList>
    </citation>
    <scope>NUCLEOTIDE SEQUENCE [LARGE SCALE GENOMIC DNA]</scope>
    <source>
        <strain evidence="8">TK-2024</strain>
        <tissue evidence="8">Old leaves</tissue>
    </source>
</reference>
<keyword evidence="2" id="KW-0805">Transcription regulation</keyword>
<accession>A0ABR2RHP3</accession>
<dbReference type="PANTHER" id="PTHR31391:SF64">
    <property type="entry name" value="B3 DOMAIN-CONTAINING PROTEIN OS06G0112300"/>
    <property type="match status" value="1"/>
</dbReference>
<keyword evidence="3" id="KW-0238">DNA-binding</keyword>
<dbReference type="CDD" id="cd10017">
    <property type="entry name" value="B3_DNA"/>
    <property type="match status" value="3"/>
</dbReference>
<dbReference type="InterPro" id="IPR015300">
    <property type="entry name" value="DNA-bd_pseudobarrel_sf"/>
</dbReference>
<evidence type="ECO:0000256" key="1">
    <source>
        <dbReference type="ARBA" id="ARBA00004123"/>
    </source>
</evidence>
<keyword evidence="4" id="KW-0804">Transcription</keyword>